<feature type="transmembrane region" description="Helical" evidence="6">
    <location>
        <begin position="139"/>
        <end position="159"/>
    </location>
</feature>
<dbReference type="EMBL" id="GL448949">
    <property type="protein sequence ID" value="EFN83564.1"/>
    <property type="molecule type" value="Genomic_DNA"/>
</dbReference>
<feature type="compositionally biased region" description="Basic and acidic residues" evidence="5">
    <location>
        <begin position="328"/>
        <end position="348"/>
    </location>
</feature>
<feature type="transmembrane region" description="Helical" evidence="6">
    <location>
        <begin position="596"/>
        <end position="616"/>
    </location>
</feature>
<dbReference type="AlphaFoldDB" id="E2BL78"/>
<feature type="transmembrane region" description="Helical" evidence="6">
    <location>
        <begin position="659"/>
        <end position="676"/>
    </location>
</feature>
<dbReference type="Proteomes" id="UP000008237">
    <property type="component" value="Unassembled WGS sequence"/>
</dbReference>
<evidence type="ECO:0000256" key="3">
    <source>
        <dbReference type="ARBA" id="ARBA00022989"/>
    </source>
</evidence>
<keyword evidence="4 6" id="KW-0472">Membrane</keyword>
<evidence type="ECO:0000256" key="5">
    <source>
        <dbReference type="SAM" id="MobiDB-lite"/>
    </source>
</evidence>
<keyword evidence="8" id="KW-1185">Reference proteome</keyword>
<feature type="transmembrane region" description="Helical" evidence="6">
    <location>
        <begin position="116"/>
        <end position="133"/>
    </location>
</feature>
<protein>
    <submittedName>
        <fullName evidence="7">Solute carrier family 22 member 3</fullName>
    </submittedName>
</protein>
<dbReference type="STRING" id="610380.E2BL78"/>
<dbReference type="SUPFAM" id="SSF103473">
    <property type="entry name" value="MFS general substrate transporter"/>
    <property type="match status" value="1"/>
</dbReference>
<dbReference type="InterPro" id="IPR005828">
    <property type="entry name" value="MFS_sugar_transport-like"/>
</dbReference>
<dbReference type="OrthoDB" id="3936150at2759"/>
<comment type="subcellular location">
    <subcellularLocation>
        <location evidence="1">Membrane</location>
        <topology evidence="1">Multi-pass membrane protein</topology>
    </subcellularLocation>
</comment>
<dbReference type="Gene3D" id="1.20.1250.20">
    <property type="entry name" value="MFS general substrate transporter like domains"/>
    <property type="match status" value="2"/>
</dbReference>
<evidence type="ECO:0000256" key="6">
    <source>
        <dbReference type="SAM" id="Phobius"/>
    </source>
</evidence>
<dbReference type="PANTHER" id="PTHR24064">
    <property type="entry name" value="SOLUTE CARRIER FAMILY 22 MEMBER"/>
    <property type="match status" value="1"/>
</dbReference>
<dbReference type="InParanoid" id="E2BL78"/>
<feature type="transmembrane region" description="Helical" evidence="6">
    <location>
        <begin position="565"/>
        <end position="584"/>
    </location>
</feature>
<evidence type="ECO:0000256" key="2">
    <source>
        <dbReference type="ARBA" id="ARBA00022692"/>
    </source>
</evidence>
<sequence>MNAEEVKVGCFQMVLVLLLGINYVIVAMSHALPVFHNYTPNFYCQTRNSTTSKSYGCQDVANLSIDANVSFASAEVSAPASCSGEYRFVTEFTESSVVTEWSLVCEKRYLSFLGPTAYYTGVLLGAWIAGLLADRIGRLPVQAICLYAQGTMAVALYVVQGGLTARMQEFKLENIRETRVTFFTSQNYPAFLALRALQGVFAQGLQNSTYILCLELFPARSRTLVALIMQISWSIGLMLLAVLSYVIPDWRILQLAVSVPTAITVLYIWIIPESPRWLLARGKSTEADMALERIAKYNGCCCGRTRTENTAERGEARVRRKSNTTPIKPERKSRMTSVDLRRARSDENHQEEEEEEEEEEEATNLSNRSEPIEQKGNKFGESIPEIISRANSVSAESNVESRREKRRRSAQDFDTENLPSSSRCDRKSKAISQSGRVIGVQRVSLRAAEEVVLRSRVSVAEKERVSEDAKKSADHVKERAAGKTKSPMFKDSFKSSTLRKYGAIMSCQWLTSAMVYGILDADLAPNFPLDRHITFALGGALEIATYTFVYFMLSRYGRRVSMCMYQSLNGVTCILIAALFISISTTAPWTDLAKTIIVLFGKMIVTSTISIAYLYTVETFPTVTRGSCLGLCVVSAKIGSLSMPHLLLSGQHVPLPAPLLIVGILCLASGALALILPETLNRVLPDCAADAENMLGDCGIDVENDMCKEDLTERQILREKLFSEEWVDAGNGILVNFPENKSTE</sequence>
<evidence type="ECO:0000313" key="7">
    <source>
        <dbReference type="EMBL" id="EFN83564.1"/>
    </source>
</evidence>
<feature type="transmembrane region" description="Helical" evidence="6">
    <location>
        <begin position="531"/>
        <end position="553"/>
    </location>
</feature>
<dbReference type="Pfam" id="PF00083">
    <property type="entry name" value="Sugar_tr"/>
    <property type="match status" value="2"/>
</dbReference>
<organism evidence="8">
    <name type="scientific">Harpegnathos saltator</name>
    <name type="common">Jerdon's jumping ant</name>
    <dbReference type="NCBI Taxonomy" id="610380"/>
    <lineage>
        <taxon>Eukaryota</taxon>
        <taxon>Metazoa</taxon>
        <taxon>Ecdysozoa</taxon>
        <taxon>Arthropoda</taxon>
        <taxon>Hexapoda</taxon>
        <taxon>Insecta</taxon>
        <taxon>Pterygota</taxon>
        <taxon>Neoptera</taxon>
        <taxon>Endopterygota</taxon>
        <taxon>Hymenoptera</taxon>
        <taxon>Apocrita</taxon>
        <taxon>Aculeata</taxon>
        <taxon>Formicoidea</taxon>
        <taxon>Formicidae</taxon>
        <taxon>Ponerinae</taxon>
        <taxon>Ponerini</taxon>
        <taxon>Harpegnathos</taxon>
    </lineage>
</organism>
<proteinExistence type="predicted"/>
<dbReference type="InterPro" id="IPR036259">
    <property type="entry name" value="MFS_trans_sf"/>
</dbReference>
<dbReference type="GO" id="GO:0022857">
    <property type="term" value="F:transmembrane transporter activity"/>
    <property type="evidence" value="ECO:0007669"/>
    <property type="project" value="InterPro"/>
</dbReference>
<feature type="compositionally biased region" description="Acidic residues" evidence="5">
    <location>
        <begin position="349"/>
        <end position="362"/>
    </location>
</feature>
<dbReference type="OMA" id="LIMQISW"/>
<dbReference type="GO" id="GO:0016020">
    <property type="term" value="C:membrane"/>
    <property type="evidence" value="ECO:0007669"/>
    <property type="project" value="UniProtKB-SubCell"/>
</dbReference>
<feature type="transmembrane region" description="Helical" evidence="6">
    <location>
        <begin position="628"/>
        <end position="647"/>
    </location>
</feature>
<evidence type="ECO:0000256" key="1">
    <source>
        <dbReference type="ARBA" id="ARBA00004141"/>
    </source>
</evidence>
<feature type="transmembrane region" description="Helical" evidence="6">
    <location>
        <begin position="6"/>
        <end position="26"/>
    </location>
</feature>
<reference evidence="7 8" key="1">
    <citation type="journal article" date="2010" name="Science">
        <title>Genomic comparison of the ants Camponotus floridanus and Harpegnathos saltator.</title>
        <authorList>
            <person name="Bonasio R."/>
            <person name="Zhang G."/>
            <person name="Ye C."/>
            <person name="Mutti N.S."/>
            <person name="Fang X."/>
            <person name="Qin N."/>
            <person name="Donahue G."/>
            <person name="Yang P."/>
            <person name="Li Q."/>
            <person name="Li C."/>
            <person name="Zhang P."/>
            <person name="Huang Z."/>
            <person name="Berger S.L."/>
            <person name="Reinberg D."/>
            <person name="Wang J."/>
            <person name="Liebig J."/>
        </authorList>
    </citation>
    <scope>NUCLEOTIDE SEQUENCE [LARGE SCALE GENOMIC DNA]</scope>
    <source>
        <strain evidence="7 8">R22 G/1</strain>
    </source>
</reference>
<evidence type="ECO:0000256" key="4">
    <source>
        <dbReference type="ARBA" id="ARBA00023136"/>
    </source>
</evidence>
<name>E2BL78_HARSA</name>
<feature type="region of interest" description="Disordered" evidence="5">
    <location>
        <begin position="310"/>
        <end position="431"/>
    </location>
</feature>
<feature type="transmembrane region" description="Helical" evidence="6">
    <location>
        <begin position="224"/>
        <end position="246"/>
    </location>
</feature>
<keyword evidence="3 6" id="KW-1133">Transmembrane helix</keyword>
<evidence type="ECO:0000313" key="8">
    <source>
        <dbReference type="Proteomes" id="UP000008237"/>
    </source>
</evidence>
<feature type="compositionally biased region" description="Polar residues" evidence="5">
    <location>
        <begin position="389"/>
        <end position="398"/>
    </location>
</feature>
<accession>E2BL78</accession>
<gene>
    <name evidence="7" type="ORF">EAI_04600</name>
</gene>
<keyword evidence="2 6" id="KW-0812">Transmembrane</keyword>
<feature type="transmembrane region" description="Helical" evidence="6">
    <location>
        <begin position="252"/>
        <end position="271"/>
    </location>
</feature>